<evidence type="ECO:0000256" key="3">
    <source>
        <dbReference type="ARBA" id="ARBA00011270"/>
    </source>
</evidence>
<dbReference type="FunFam" id="3.20.20.70:FF:000037">
    <property type="entry name" value="Tryptophan synthase alpha chain"/>
    <property type="match status" value="1"/>
</dbReference>
<evidence type="ECO:0000256" key="10">
    <source>
        <dbReference type="RuleBase" id="RU003662"/>
    </source>
</evidence>
<evidence type="ECO:0000256" key="1">
    <source>
        <dbReference type="ARBA" id="ARBA00003365"/>
    </source>
</evidence>
<comment type="subunit">
    <text evidence="3 9">Tetramer of two alpha and two beta chains.</text>
</comment>
<comment type="caution">
    <text evidence="11">The sequence shown here is derived from an EMBL/GenBank/DDBJ whole genome shotgun (WGS) entry which is preliminary data.</text>
</comment>
<dbReference type="EMBL" id="QOCW01000005">
    <property type="protein sequence ID" value="RBW70275.1"/>
    <property type="molecule type" value="Genomic_DNA"/>
</dbReference>
<dbReference type="PROSITE" id="PS00167">
    <property type="entry name" value="TRP_SYNTHASE_ALPHA"/>
    <property type="match status" value="1"/>
</dbReference>
<evidence type="ECO:0000313" key="12">
    <source>
        <dbReference type="Proteomes" id="UP000253314"/>
    </source>
</evidence>
<dbReference type="PANTHER" id="PTHR43406:SF1">
    <property type="entry name" value="TRYPTOPHAN SYNTHASE ALPHA CHAIN, CHLOROPLASTIC"/>
    <property type="match status" value="1"/>
</dbReference>
<name>A0A366XYQ4_9BACI</name>
<dbReference type="RefSeq" id="WP_113805180.1">
    <property type="nucleotide sequence ID" value="NZ_QOCW01000005.1"/>
</dbReference>
<dbReference type="GO" id="GO:0005829">
    <property type="term" value="C:cytosol"/>
    <property type="evidence" value="ECO:0007669"/>
    <property type="project" value="TreeGrafter"/>
</dbReference>
<gene>
    <name evidence="9" type="primary">trpA</name>
    <name evidence="11" type="ORF">DS031_06795</name>
</gene>
<dbReference type="InterPro" id="IPR002028">
    <property type="entry name" value="Trp_synthase_suA"/>
</dbReference>
<proteinExistence type="inferred from homology"/>
<keyword evidence="5 9" id="KW-0822">Tryptophan biosynthesis</keyword>
<feature type="active site" description="Proton acceptor" evidence="9">
    <location>
        <position position="47"/>
    </location>
</feature>
<dbReference type="SUPFAM" id="SSF51366">
    <property type="entry name" value="Ribulose-phoshate binding barrel"/>
    <property type="match status" value="1"/>
</dbReference>
<evidence type="ECO:0000256" key="7">
    <source>
        <dbReference type="ARBA" id="ARBA00023239"/>
    </source>
</evidence>
<dbReference type="InterPro" id="IPR011060">
    <property type="entry name" value="RibuloseP-bd_barrel"/>
</dbReference>
<accession>A0A366XYQ4</accession>
<comment type="pathway">
    <text evidence="2 9">Amino-acid biosynthesis; L-tryptophan biosynthesis; L-tryptophan from chorismate: step 5/5.</text>
</comment>
<dbReference type="PANTHER" id="PTHR43406">
    <property type="entry name" value="TRYPTOPHAN SYNTHASE, ALPHA CHAIN"/>
    <property type="match status" value="1"/>
</dbReference>
<keyword evidence="4 9" id="KW-0028">Amino-acid biosynthesis</keyword>
<feature type="active site" description="Proton acceptor" evidence="9">
    <location>
        <position position="58"/>
    </location>
</feature>
<dbReference type="UniPathway" id="UPA00035">
    <property type="reaction ID" value="UER00044"/>
</dbReference>
<evidence type="ECO:0000256" key="6">
    <source>
        <dbReference type="ARBA" id="ARBA00023141"/>
    </source>
</evidence>
<evidence type="ECO:0000256" key="2">
    <source>
        <dbReference type="ARBA" id="ARBA00004733"/>
    </source>
</evidence>
<comment type="similarity">
    <text evidence="9 10">Belongs to the TrpA family.</text>
</comment>
<evidence type="ECO:0000313" key="11">
    <source>
        <dbReference type="EMBL" id="RBW70275.1"/>
    </source>
</evidence>
<dbReference type="InterPro" id="IPR013785">
    <property type="entry name" value="Aldolase_TIM"/>
</dbReference>
<keyword evidence="7 9" id="KW-0456">Lyase</keyword>
<evidence type="ECO:0000256" key="5">
    <source>
        <dbReference type="ARBA" id="ARBA00022822"/>
    </source>
</evidence>
<comment type="catalytic activity">
    <reaction evidence="8 9">
        <text>(1S,2R)-1-C-(indol-3-yl)glycerol 3-phosphate + L-serine = D-glyceraldehyde 3-phosphate + L-tryptophan + H2O</text>
        <dbReference type="Rhea" id="RHEA:10532"/>
        <dbReference type="ChEBI" id="CHEBI:15377"/>
        <dbReference type="ChEBI" id="CHEBI:33384"/>
        <dbReference type="ChEBI" id="CHEBI:57912"/>
        <dbReference type="ChEBI" id="CHEBI:58866"/>
        <dbReference type="ChEBI" id="CHEBI:59776"/>
        <dbReference type="EC" id="4.2.1.20"/>
    </reaction>
</comment>
<evidence type="ECO:0000256" key="9">
    <source>
        <dbReference type="HAMAP-Rule" id="MF_00131"/>
    </source>
</evidence>
<comment type="function">
    <text evidence="1 9">The alpha subunit is responsible for the aldol cleavage of indoleglycerol phosphate to indole and glyceraldehyde 3-phosphate.</text>
</comment>
<dbReference type="CDD" id="cd04724">
    <property type="entry name" value="Tryptophan_synthase_alpha"/>
    <property type="match status" value="1"/>
</dbReference>
<keyword evidence="12" id="KW-1185">Reference proteome</keyword>
<dbReference type="InterPro" id="IPR018204">
    <property type="entry name" value="Trp_synthase_alpha_AS"/>
</dbReference>
<sequence length="274" mass="30106">MGNKRFETYVENRKDLFIPFIVSGDPSPETTVDLALTLEKAGANALELGIPYSDPLADGPVIQAASARALAHNMSLERSMKLVSKMREEGLKIPVIIFTYYNLLLQLGKENFFALAQENEIDGLLVPDMPFEESEELRVSCEQHNIAYISLVAPTTSEARLTRIAENAQGFLYCVSSLGVTGERQEFHPSVYQFLEKVNAVSPVPVAVGFGISNSSQVEALKDLCGGVIVGSAIVRKIEEQKDFLLDQSKKEQALKSIYDDVSAIIAPYSKIKS</sequence>
<evidence type="ECO:0000256" key="4">
    <source>
        <dbReference type="ARBA" id="ARBA00022605"/>
    </source>
</evidence>
<dbReference type="Gene3D" id="3.20.20.70">
    <property type="entry name" value="Aldolase class I"/>
    <property type="match status" value="1"/>
</dbReference>
<dbReference type="AlphaFoldDB" id="A0A366XYQ4"/>
<dbReference type="HAMAP" id="MF_00131">
    <property type="entry name" value="Trp_synth_alpha"/>
    <property type="match status" value="1"/>
</dbReference>
<reference evidence="11 12" key="1">
    <citation type="submission" date="2018-07" db="EMBL/GenBank/DDBJ databases">
        <title>Lottiidibacillus patelloidae gen. nov., sp. nov., isolated from the intestinal tract of a marine limpet and the reclassification of B. taeanensis BH030017T, B. algicola KMM 3737T and B. hwajinpoensis SW-72T as genus Lottiidibacillus.</title>
        <authorList>
            <person name="Liu R."/>
            <person name="Huang Z."/>
        </authorList>
    </citation>
    <scope>NUCLEOTIDE SEQUENCE [LARGE SCALE GENOMIC DNA]</scope>
    <source>
        <strain evidence="11 12">BH030017</strain>
    </source>
</reference>
<dbReference type="NCBIfam" id="TIGR00262">
    <property type="entry name" value="trpA"/>
    <property type="match status" value="1"/>
</dbReference>
<protein>
    <recommendedName>
        <fullName evidence="9">Tryptophan synthase alpha chain</fullName>
        <ecNumber evidence="9">4.2.1.20</ecNumber>
    </recommendedName>
</protein>
<dbReference type="OrthoDB" id="9804578at2"/>
<dbReference type="Pfam" id="PF00290">
    <property type="entry name" value="Trp_syntA"/>
    <property type="match status" value="1"/>
</dbReference>
<organism evidence="11 12">
    <name type="scientific">Bacillus taeanensis</name>
    <dbReference type="NCBI Taxonomy" id="273032"/>
    <lineage>
        <taxon>Bacteria</taxon>
        <taxon>Bacillati</taxon>
        <taxon>Bacillota</taxon>
        <taxon>Bacilli</taxon>
        <taxon>Bacillales</taxon>
        <taxon>Bacillaceae</taxon>
        <taxon>Bacillus</taxon>
    </lineage>
</organism>
<dbReference type="GO" id="GO:0004834">
    <property type="term" value="F:tryptophan synthase activity"/>
    <property type="evidence" value="ECO:0007669"/>
    <property type="project" value="UniProtKB-UniRule"/>
</dbReference>
<dbReference type="EC" id="4.2.1.20" evidence="9"/>
<keyword evidence="6 9" id="KW-0057">Aromatic amino acid biosynthesis</keyword>
<evidence type="ECO:0000256" key="8">
    <source>
        <dbReference type="ARBA" id="ARBA00049047"/>
    </source>
</evidence>
<dbReference type="Proteomes" id="UP000253314">
    <property type="component" value="Unassembled WGS sequence"/>
</dbReference>